<dbReference type="Proteomes" id="UP000641429">
    <property type="component" value="Unassembled WGS sequence"/>
</dbReference>
<reference evidence="1 3" key="1">
    <citation type="submission" date="2020-06" db="EMBL/GenBank/DDBJ databases">
        <title>REHAB project genomes.</title>
        <authorList>
            <person name="Shaw L.P."/>
        </authorList>
    </citation>
    <scope>NUCLEOTIDE SEQUENCE [LARGE SCALE GENOMIC DNA]</scope>
    <source>
        <strain evidence="1 3">RHBSTW-00074</strain>
    </source>
</reference>
<evidence type="ECO:0000313" key="3">
    <source>
        <dbReference type="Proteomes" id="UP000533461"/>
    </source>
</evidence>
<evidence type="ECO:0000313" key="2">
    <source>
        <dbReference type="EMBL" id="MBJ6596869.1"/>
    </source>
</evidence>
<evidence type="ECO:0000313" key="1">
    <source>
        <dbReference type="EMBL" id="MBA8079562.1"/>
    </source>
</evidence>
<gene>
    <name evidence="1" type="ORF">HV056_24075</name>
    <name evidence="2" type="ORF">JGT27_14315</name>
</gene>
<dbReference type="EMBL" id="JAELXN010000049">
    <property type="protein sequence ID" value="MBJ6596869.1"/>
    <property type="molecule type" value="Genomic_DNA"/>
</dbReference>
<dbReference type="Proteomes" id="UP000533461">
    <property type="component" value="Unassembled WGS sequence"/>
</dbReference>
<dbReference type="Gene3D" id="3.40.960.10">
    <property type="entry name" value="VSR Endonuclease"/>
    <property type="match status" value="1"/>
</dbReference>
<proteinExistence type="predicted"/>
<sequence>MNSNGAGAVSLCIPDSEWRVINGAHQISVRFLRKKTLQAKRFTQWMQRTHAKLLGAPVNVLSFCSSGLINGEFPDKNGWFYAGDALALLTYSIYSSENEPLIDAIEHKSGLKLPIAAGASRLEEQFGVELNRLHDFFWSLRPNIHLEITRQKLIGPYRVDFFIIEQRYTDLAKGETSKRLFVIEFDEKAHRLERYQTKDRLRDKWFRKNRPDITLIRVRHEEQEVWLSTVRRLKRLARLEDCYAHCLQQACTSHAGPELRIQSASARKAYDAERNVCSFLLKRPAQPLREMALLFERLGIPFEKRRDIYFLRAHLRGYGI</sequence>
<dbReference type="EMBL" id="JABXRP010000003">
    <property type="protein sequence ID" value="MBA8079562.1"/>
    <property type="molecule type" value="Genomic_DNA"/>
</dbReference>
<comment type="caution">
    <text evidence="1">The sequence shown here is derived from an EMBL/GenBank/DDBJ whole genome shotgun (WGS) entry which is preliminary data.</text>
</comment>
<organism evidence="1 3">
    <name type="scientific">Enterobacter asburiae</name>
    <dbReference type="NCBI Taxonomy" id="61645"/>
    <lineage>
        <taxon>Bacteria</taxon>
        <taxon>Pseudomonadati</taxon>
        <taxon>Pseudomonadota</taxon>
        <taxon>Gammaproteobacteria</taxon>
        <taxon>Enterobacterales</taxon>
        <taxon>Enterobacteriaceae</taxon>
        <taxon>Enterobacter</taxon>
        <taxon>Enterobacter cloacae complex</taxon>
    </lineage>
</organism>
<protein>
    <submittedName>
        <fullName evidence="1">Uncharacterized protein</fullName>
    </submittedName>
</protein>
<name>A0A7W3CDU9_ENTAS</name>
<dbReference type="RefSeq" id="WP_047363060.1">
    <property type="nucleotide sequence ID" value="NZ_CP077411.1"/>
</dbReference>
<dbReference type="AlphaFoldDB" id="A0A7W3CDU9"/>
<reference evidence="2" key="2">
    <citation type="submission" date="2020-12" db="EMBL/GenBank/DDBJ databases">
        <title>Molecular epidemiology of VIM- metallo-b-lactamase-producing Enterobacter cloacae complex isolated in France between 2015 and 2018.</title>
        <authorList>
            <person name="Emeraud C."/>
            <person name="Petit C."/>
            <person name="Bonnin R."/>
            <person name="Naas T."/>
            <person name="Dortet L."/>
        </authorList>
    </citation>
    <scope>NUCLEOTIDE SEQUENCE</scope>
    <source>
        <strain evidence="2">170C2</strain>
    </source>
</reference>
<accession>A0A7W3CDU9</accession>